<dbReference type="AlphaFoldDB" id="A0A1Q9W6G7"/>
<reference evidence="3 4" key="1">
    <citation type="submission" date="2016-10" db="EMBL/GenBank/DDBJ databases">
        <title>Evaluation of Human, Animal and Environmental Mycobacterium chelonae Isolates by Core Genome Phylogenomic Analysis, Targeted Gene Comparison, and Anti-microbial Susceptibility Patterns: A Tale of Mistaken Identities.</title>
        <authorList>
            <person name="Fogelson S.B."/>
            <person name="Camus A.C."/>
            <person name="Lorenz W."/>
            <person name="Vasireddy R."/>
            <person name="Vasireddy S."/>
            <person name="Smith T."/>
            <person name="Brown-Elliott B.A."/>
            <person name="Wallace R.J.Jr."/>
            <person name="Hasan N.A."/>
            <person name="Reischl U."/>
            <person name="Sanchez S."/>
        </authorList>
    </citation>
    <scope>NUCLEOTIDE SEQUENCE [LARGE SCALE GENOMIC DNA]</scope>
    <source>
        <strain evidence="3 4">24999</strain>
    </source>
</reference>
<evidence type="ECO:0000259" key="2">
    <source>
        <dbReference type="Pfam" id="PF01609"/>
    </source>
</evidence>
<dbReference type="NCBIfam" id="NF033580">
    <property type="entry name" value="transpos_IS5_3"/>
    <property type="match status" value="1"/>
</dbReference>
<dbReference type="InterPro" id="IPR002559">
    <property type="entry name" value="Transposase_11"/>
</dbReference>
<dbReference type="EMBL" id="MLHV01000093">
    <property type="protein sequence ID" value="OHT76867.1"/>
    <property type="molecule type" value="Genomic_DNA"/>
</dbReference>
<accession>A0A1Q9W6G7</accession>
<dbReference type="GO" id="GO:0003677">
    <property type="term" value="F:DNA binding"/>
    <property type="evidence" value="ECO:0007669"/>
    <property type="project" value="InterPro"/>
</dbReference>
<dbReference type="Pfam" id="PF01609">
    <property type="entry name" value="DDE_Tnp_1"/>
    <property type="match status" value="1"/>
</dbReference>
<feature type="region of interest" description="Disordered" evidence="1">
    <location>
        <begin position="46"/>
        <end position="66"/>
    </location>
</feature>
<dbReference type="PANTHER" id="PTHR30007:SF1">
    <property type="entry name" value="BLR1914 PROTEIN"/>
    <property type="match status" value="1"/>
</dbReference>
<gene>
    <name evidence="3" type="ORF">BKG61_30410</name>
</gene>
<dbReference type="GO" id="GO:0004803">
    <property type="term" value="F:transposase activity"/>
    <property type="evidence" value="ECO:0007669"/>
    <property type="project" value="InterPro"/>
</dbReference>
<sequence>MGRSRGGLSTKIHHLVDGHGMPLVVLTAPGQAGDAPMFPILMGHLKVGSSGPGRPRTRPDKVRGDKAYSSRAIRELLRDKGITAVIPQPDDQIAHRKRRGSAGGRPPKFDAQDYKGRNVVERGFQRAKQWRAIATRYDKHNLNYRGGVILNAIVAWLKRL</sequence>
<dbReference type="Proteomes" id="UP000179636">
    <property type="component" value="Unassembled WGS sequence"/>
</dbReference>
<protein>
    <submittedName>
        <fullName evidence="3">IS5 family transposase</fullName>
    </submittedName>
</protein>
<evidence type="ECO:0000313" key="3">
    <source>
        <dbReference type="EMBL" id="OHT76867.1"/>
    </source>
</evidence>
<accession>A0A1S1JGV5</accession>
<feature type="domain" description="Transposase IS4-like" evidence="2">
    <location>
        <begin position="4"/>
        <end position="149"/>
    </location>
</feature>
<comment type="caution">
    <text evidence="3">The sequence shown here is derived from an EMBL/GenBank/DDBJ whole genome shotgun (WGS) entry which is preliminary data.</text>
</comment>
<feature type="region of interest" description="Disordered" evidence="1">
    <location>
        <begin position="88"/>
        <end position="111"/>
    </location>
</feature>
<organism evidence="3 4">
    <name type="scientific">Mycobacterium syngnathidarum</name>
    <dbReference type="NCBI Taxonomy" id="1908205"/>
    <lineage>
        <taxon>Bacteria</taxon>
        <taxon>Bacillati</taxon>
        <taxon>Actinomycetota</taxon>
        <taxon>Actinomycetes</taxon>
        <taxon>Mycobacteriales</taxon>
        <taxon>Mycobacteriaceae</taxon>
        <taxon>Mycobacterium</taxon>
    </lineage>
</organism>
<evidence type="ECO:0000256" key="1">
    <source>
        <dbReference type="SAM" id="MobiDB-lite"/>
    </source>
</evidence>
<dbReference type="STRING" id="1908205.BKG60_22770"/>
<name>A0A1Q9W6G7_9MYCO</name>
<dbReference type="GO" id="GO:0006313">
    <property type="term" value="P:DNA transposition"/>
    <property type="evidence" value="ECO:0007669"/>
    <property type="project" value="InterPro"/>
</dbReference>
<keyword evidence="4" id="KW-1185">Reference proteome</keyword>
<evidence type="ECO:0000313" key="4">
    <source>
        <dbReference type="Proteomes" id="UP000179636"/>
    </source>
</evidence>
<dbReference type="PANTHER" id="PTHR30007">
    <property type="entry name" value="PHP DOMAIN PROTEIN"/>
    <property type="match status" value="1"/>
</dbReference>
<feature type="compositionally biased region" description="Basic and acidic residues" evidence="1">
    <location>
        <begin position="57"/>
        <end position="66"/>
    </location>
</feature>
<proteinExistence type="predicted"/>